<dbReference type="RefSeq" id="WP_184196246.1">
    <property type="nucleotide sequence ID" value="NZ_BMOX01000001.1"/>
</dbReference>
<gene>
    <name evidence="2" type="ORF">FHS79_000976</name>
</gene>
<reference evidence="2 3" key="1">
    <citation type="submission" date="2020-08" db="EMBL/GenBank/DDBJ databases">
        <title>Genomic Encyclopedia of Type Strains, Phase IV (KMG-IV): sequencing the most valuable type-strain genomes for metagenomic binning, comparative biology and taxonomic classification.</title>
        <authorList>
            <person name="Goeker M."/>
        </authorList>
    </citation>
    <scope>NUCLEOTIDE SEQUENCE [LARGE SCALE GENOMIC DNA]</scope>
    <source>
        <strain evidence="2 3">DSM 102189</strain>
    </source>
</reference>
<organism evidence="2 3">
    <name type="scientific">Polymorphobacter multimanifer</name>
    <dbReference type="NCBI Taxonomy" id="1070431"/>
    <lineage>
        <taxon>Bacteria</taxon>
        <taxon>Pseudomonadati</taxon>
        <taxon>Pseudomonadota</taxon>
        <taxon>Alphaproteobacteria</taxon>
        <taxon>Sphingomonadales</taxon>
        <taxon>Sphingosinicellaceae</taxon>
        <taxon>Polymorphobacter</taxon>
    </lineage>
</organism>
<feature type="transmembrane region" description="Helical" evidence="1">
    <location>
        <begin position="37"/>
        <end position="55"/>
    </location>
</feature>
<dbReference type="EMBL" id="JACIIV010000006">
    <property type="protein sequence ID" value="MBB6226814.1"/>
    <property type="molecule type" value="Genomic_DNA"/>
</dbReference>
<accession>A0A841L2J4</accession>
<name>A0A841L2J4_9SPHN</name>
<evidence type="ECO:0000313" key="2">
    <source>
        <dbReference type="EMBL" id="MBB6226814.1"/>
    </source>
</evidence>
<keyword evidence="3" id="KW-1185">Reference proteome</keyword>
<evidence type="ECO:0000313" key="3">
    <source>
        <dbReference type="Proteomes" id="UP000538147"/>
    </source>
</evidence>
<comment type="caution">
    <text evidence="2">The sequence shown here is derived from an EMBL/GenBank/DDBJ whole genome shotgun (WGS) entry which is preliminary data.</text>
</comment>
<keyword evidence="1" id="KW-1133">Transmembrane helix</keyword>
<protein>
    <submittedName>
        <fullName evidence="2">Uncharacterized protein</fullName>
    </submittedName>
</protein>
<dbReference type="Proteomes" id="UP000538147">
    <property type="component" value="Unassembled WGS sequence"/>
</dbReference>
<keyword evidence="1" id="KW-0812">Transmembrane</keyword>
<proteinExistence type="predicted"/>
<dbReference type="AlphaFoldDB" id="A0A841L2J4"/>
<sequence>MRIALVLLMLLVSVASFGGPRLHLALEDRGDPNPRQLAVSATTLGMCAALIVSWSRR</sequence>
<keyword evidence="1" id="KW-0472">Membrane</keyword>
<evidence type="ECO:0000256" key="1">
    <source>
        <dbReference type="SAM" id="Phobius"/>
    </source>
</evidence>